<dbReference type="AlphaFoldDB" id="A0A430F6C1"/>
<dbReference type="SUPFAM" id="SSF53448">
    <property type="entry name" value="Nucleotide-diphospho-sugar transferases"/>
    <property type="match status" value="1"/>
</dbReference>
<dbReference type="RefSeq" id="WP_126032405.1">
    <property type="nucleotide sequence ID" value="NZ_QXGI01000005.1"/>
</dbReference>
<dbReference type="EMBL" id="QXGI01000005">
    <property type="protein sequence ID" value="RSX47236.1"/>
    <property type="molecule type" value="Genomic_DNA"/>
</dbReference>
<dbReference type="GO" id="GO:0016757">
    <property type="term" value="F:glycosyltransferase activity"/>
    <property type="evidence" value="ECO:0007669"/>
    <property type="project" value="InterPro"/>
</dbReference>
<comment type="caution">
    <text evidence="1">The sequence shown here is derived from an EMBL/GenBank/DDBJ whole genome shotgun (WGS) entry which is preliminary data.</text>
</comment>
<accession>A0A430F6C1</accession>
<dbReference type="InterPro" id="IPR008441">
    <property type="entry name" value="AfumC-like_glycosyl_Trfase"/>
</dbReference>
<proteinExistence type="predicted"/>
<name>A0A430F6C1_9BIFI</name>
<dbReference type="Pfam" id="PF05704">
    <property type="entry name" value="Caps_synth"/>
    <property type="match status" value="1"/>
</dbReference>
<dbReference type="Gene3D" id="3.90.550.20">
    <property type="match status" value="1"/>
</dbReference>
<keyword evidence="2" id="KW-1185">Reference proteome</keyword>
<sequence>MGLSSWNAKIRNRLRYVGSAWRLFGPRMGMTSLMHHLTGRGGAVYYDRLVEAVWRRFMCELPLDVQALAATPAVNDGPIWLMWWQGLDGGEPDLVKACVASIRRHAAGRSVHVITRDNIAQYATIDSSVMRKVEEGKITLTTLSDIVRFAVLSAHGGMWMDATIYLTADLPQRIAHCPFYSIPNHETAPTRNWTGNFIGGAPGNPLFAYMYQAFVTLYSLTDHTPDYYMIDVMLSAAYTHIPVVRKIIDAVPPNNLHRFFLAQHLGSAKTSLPADTYAYKLSYKNVAQYEDRDNMYRCVLNGEL</sequence>
<evidence type="ECO:0000313" key="1">
    <source>
        <dbReference type="EMBL" id="RSX47236.1"/>
    </source>
</evidence>
<organism evidence="1 2">
    <name type="scientific">Bifidobacterium castoris</name>
    <dbReference type="NCBI Taxonomy" id="2306972"/>
    <lineage>
        <taxon>Bacteria</taxon>
        <taxon>Bacillati</taxon>
        <taxon>Actinomycetota</taxon>
        <taxon>Actinomycetes</taxon>
        <taxon>Bifidobacteriales</taxon>
        <taxon>Bifidobacteriaceae</taxon>
        <taxon>Bifidobacterium</taxon>
    </lineage>
</organism>
<dbReference type="InterPro" id="IPR029044">
    <property type="entry name" value="Nucleotide-diphossugar_trans"/>
</dbReference>
<dbReference type="OrthoDB" id="9802881at2"/>
<evidence type="ECO:0000313" key="2">
    <source>
        <dbReference type="Proteomes" id="UP000288052"/>
    </source>
</evidence>
<gene>
    <name evidence="1" type="ORF">D2E22_1420</name>
</gene>
<reference evidence="1 2" key="1">
    <citation type="submission" date="2018-09" db="EMBL/GenBank/DDBJ databases">
        <title>Characterization of the phylogenetic diversity of five novel species belonging to the genus Bifidobacterium.</title>
        <authorList>
            <person name="Lugli G.A."/>
            <person name="Duranti S."/>
            <person name="Milani C."/>
        </authorList>
    </citation>
    <scope>NUCLEOTIDE SEQUENCE [LARGE SCALE GENOMIC DNA]</scope>
    <source>
        <strain evidence="1 2">2020B</strain>
    </source>
</reference>
<protein>
    <submittedName>
        <fullName evidence="1">Polysaccharide biosynthesis protein</fullName>
    </submittedName>
</protein>
<dbReference type="Proteomes" id="UP000288052">
    <property type="component" value="Unassembled WGS sequence"/>
</dbReference>